<organism evidence="2 3">
    <name type="scientific">Streptomyces viridochromogenes</name>
    <dbReference type="NCBI Taxonomy" id="1938"/>
    <lineage>
        <taxon>Bacteria</taxon>
        <taxon>Bacillati</taxon>
        <taxon>Actinomycetota</taxon>
        <taxon>Actinomycetes</taxon>
        <taxon>Kitasatosporales</taxon>
        <taxon>Streptomycetaceae</taxon>
        <taxon>Streptomyces</taxon>
    </lineage>
</organism>
<accession>A0A0J7ZBL0</accession>
<comment type="caution">
    <text evidence="2">The sequence shown here is derived from an EMBL/GenBank/DDBJ whole genome shotgun (WGS) entry which is preliminary data.</text>
</comment>
<dbReference type="PATRIC" id="fig|1938.3.peg.8729"/>
<dbReference type="EMBL" id="LFNT01000026">
    <property type="protein sequence ID" value="KMS72563.1"/>
    <property type="molecule type" value="Genomic_DNA"/>
</dbReference>
<evidence type="ECO:0000256" key="1">
    <source>
        <dbReference type="SAM" id="MobiDB-lite"/>
    </source>
</evidence>
<evidence type="ECO:0000313" key="2">
    <source>
        <dbReference type="EMBL" id="KMS72563.1"/>
    </source>
</evidence>
<feature type="region of interest" description="Disordered" evidence="1">
    <location>
        <begin position="1"/>
        <end position="61"/>
    </location>
</feature>
<protein>
    <recommendedName>
        <fullName evidence="4">Kanamycin biosynthetic protein</fullName>
    </recommendedName>
</protein>
<dbReference type="Pfam" id="PF14013">
    <property type="entry name" value="MT0933_antitox"/>
    <property type="match status" value="1"/>
</dbReference>
<sequence length="61" mass="7084">MGIFDRFRNRHAQDKAGDMSDAAERQANEKTGNKYESQVDDAQQRMERGLGMDRDRPPEQQ</sequence>
<feature type="compositionally biased region" description="Basic and acidic residues" evidence="1">
    <location>
        <begin position="42"/>
        <end position="61"/>
    </location>
</feature>
<feature type="compositionally biased region" description="Basic and acidic residues" evidence="1">
    <location>
        <begin position="1"/>
        <end position="33"/>
    </location>
</feature>
<proteinExistence type="predicted"/>
<name>A0A0J7ZBL0_STRVR</name>
<dbReference type="AlphaFoldDB" id="A0A0J7ZBL0"/>
<dbReference type="InterPro" id="IPR028037">
    <property type="entry name" value="Antitoxin_Rv0909/MT0933"/>
</dbReference>
<dbReference type="Proteomes" id="UP000037432">
    <property type="component" value="Unassembled WGS sequence"/>
</dbReference>
<reference evidence="2 3" key="1">
    <citation type="submission" date="2015-06" db="EMBL/GenBank/DDBJ databases">
        <authorList>
            <person name="Ju K.-S."/>
            <person name="Doroghazi J.R."/>
            <person name="Metcalf W.W."/>
        </authorList>
    </citation>
    <scope>NUCLEOTIDE SEQUENCE [LARGE SCALE GENOMIC DNA]</scope>
    <source>
        <strain evidence="2 3">NRRL 3414</strain>
    </source>
</reference>
<evidence type="ECO:0000313" key="3">
    <source>
        <dbReference type="Proteomes" id="UP000037432"/>
    </source>
</evidence>
<evidence type="ECO:0008006" key="4">
    <source>
        <dbReference type="Google" id="ProtNLM"/>
    </source>
</evidence>
<dbReference type="RefSeq" id="WP_048583123.1">
    <property type="nucleotide sequence ID" value="NZ_LFNT01000026.1"/>
</dbReference>
<gene>
    <name evidence="2" type="ORF">ACM01_22500</name>
</gene>
<dbReference type="OrthoDB" id="5125103at2"/>